<comment type="caution">
    <text evidence="2">The sequence shown here is derived from an EMBL/GenBank/DDBJ whole genome shotgun (WGS) entry which is preliminary data.</text>
</comment>
<comment type="similarity">
    <text evidence="1">Belongs to the AB hydrolase superfamily.</text>
</comment>
<dbReference type="EMBL" id="SNWQ01000002">
    <property type="protein sequence ID" value="TDO52596.1"/>
    <property type="molecule type" value="Genomic_DNA"/>
</dbReference>
<dbReference type="SUPFAM" id="SSF53474">
    <property type="entry name" value="alpha/beta-Hydrolases"/>
    <property type="match status" value="1"/>
</dbReference>
<organism evidence="2 3">
    <name type="scientific">Kribbella caucasensis</name>
    <dbReference type="NCBI Taxonomy" id="2512215"/>
    <lineage>
        <taxon>Bacteria</taxon>
        <taxon>Bacillati</taxon>
        <taxon>Actinomycetota</taxon>
        <taxon>Actinomycetes</taxon>
        <taxon>Propionibacteriales</taxon>
        <taxon>Kribbellaceae</taxon>
        <taxon>Kribbella</taxon>
    </lineage>
</organism>
<evidence type="ECO:0000256" key="1">
    <source>
        <dbReference type="ARBA" id="ARBA00008645"/>
    </source>
</evidence>
<proteinExistence type="inferred from homology"/>
<dbReference type="Proteomes" id="UP000295388">
    <property type="component" value="Unassembled WGS sequence"/>
</dbReference>
<accession>A0A4R6KNL5</accession>
<evidence type="ECO:0000313" key="3">
    <source>
        <dbReference type="Proteomes" id="UP000295388"/>
    </source>
</evidence>
<sequence>MPVAVELPADLRVERRWTRDGIVGEELSYSVGFGPRTVAWLLRPAGATRPLPGVLALHGHDGNKYYGKEKIADGPDPVPDFVAAGRSTYYEGRAFANDLARDGFAVLVTDAFAWGSRRFPLPEMPPRIQALGNLSAGPNPGEAELYNAAASHHEHLLEKYCSLLGTTFAAVVAREDRIALNYLRSRPDTTDFVGSVGLSGGGCRSALLQASSDHLSAAVIVGMMGTYDSLLDHSVVDHTWMLMPAGFARHADWPDLAACRTPAPLLVQYNRHDELFPHAGAQAAHARITAHYATSPSSYTGLFYDGPHKFDQVMQQAATTWLHNQT</sequence>
<dbReference type="InterPro" id="IPR050261">
    <property type="entry name" value="FrsA_esterase"/>
</dbReference>
<dbReference type="PANTHER" id="PTHR22946:SF8">
    <property type="entry name" value="ACETYL XYLAN ESTERASE DOMAIN-CONTAINING PROTEIN"/>
    <property type="match status" value="1"/>
</dbReference>
<name>A0A4R6KNL5_9ACTN</name>
<evidence type="ECO:0008006" key="4">
    <source>
        <dbReference type="Google" id="ProtNLM"/>
    </source>
</evidence>
<dbReference type="RefSeq" id="WP_133799001.1">
    <property type="nucleotide sequence ID" value="NZ_SNWQ01000002.1"/>
</dbReference>
<dbReference type="OrthoDB" id="3668964at2"/>
<keyword evidence="3" id="KW-1185">Reference proteome</keyword>
<dbReference type="PANTHER" id="PTHR22946">
    <property type="entry name" value="DIENELACTONE HYDROLASE DOMAIN-CONTAINING PROTEIN-RELATED"/>
    <property type="match status" value="1"/>
</dbReference>
<dbReference type="InterPro" id="IPR029058">
    <property type="entry name" value="AB_hydrolase_fold"/>
</dbReference>
<gene>
    <name evidence="2" type="ORF">EV643_102435</name>
</gene>
<dbReference type="Gene3D" id="3.40.50.1820">
    <property type="entry name" value="alpha/beta hydrolase"/>
    <property type="match status" value="1"/>
</dbReference>
<dbReference type="AlphaFoldDB" id="A0A4R6KNL5"/>
<evidence type="ECO:0000313" key="2">
    <source>
        <dbReference type="EMBL" id="TDO52596.1"/>
    </source>
</evidence>
<reference evidence="2 3" key="1">
    <citation type="submission" date="2019-03" db="EMBL/GenBank/DDBJ databases">
        <title>Genomic Encyclopedia of Type Strains, Phase III (KMG-III): the genomes of soil and plant-associated and newly described type strains.</title>
        <authorList>
            <person name="Whitman W."/>
        </authorList>
    </citation>
    <scope>NUCLEOTIDE SEQUENCE [LARGE SCALE GENOMIC DNA]</scope>
    <source>
        <strain evidence="2 3">VKM Ac-2527</strain>
    </source>
</reference>
<protein>
    <recommendedName>
        <fullName evidence="4">Dienelactone hydrolase</fullName>
    </recommendedName>
</protein>